<dbReference type="CDD" id="cd17546">
    <property type="entry name" value="REC_hyHK_CKI1_RcsC-like"/>
    <property type="match status" value="1"/>
</dbReference>
<evidence type="ECO:0000256" key="5">
    <source>
        <dbReference type="ARBA" id="ARBA00022729"/>
    </source>
</evidence>
<organism evidence="17 18">
    <name type="scientific">Noviherbaspirillum galbum</name>
    <dbReference type="NCBI Taxonomy" id="2709383"/>
    <lineage>
        <taxon>Bacteria</taxon>
        <taxon>Pseudomonadati</taxon>
        <taxon>Pseudomonadota</taxon>
        <taxon>Betaproteobacteria</taxon>
        <taxon>Burkholderiales</taxon>
        <taxon>Oxalobacteraceae</taxon>
        <taxon>Noviherbaspirillum</taxon>
    </lineage>
</organism>
<dbReference type="SUPFAM" id="SSF55781">
    <property type="entry name" value="GAF domain-like"/>
    <property type="match status" value="1"/>
</dbReference>
<comment type="caution">
    <text evidence="17">The sequence shown here is derived from an EMBL/GenBank/DDBJ whole genome shotgun (WGS) entry which is preliminary data.</text>
</comment>
<feature type="compositionally biased region" description="Low complexity" evidence="13">
    <location>
        <begin position="630"/>
        <end position="644"/>
    </location>
</feature>
<keyword evidence="4" id="KW-0808">Transferase</keyword>
<keyword evidence="8" id="KW-0843">Virulence</keyword>
<feature type="domain" description="Histidine kinase" evidence="15">
    <location>
        <begin position="364"/>
        <end position="584"/>
    </location>
</feature>
<dbReference type="CDD" id="cd00082">
    <property type="entry name" value="HisKA"/>
    <property type="match status" value="1"/>
</dbReference>
<proteinExistence type="predicted"/>
<sequence>MTSLLSRSMIDISIALICAIIFAIDAVTPVGVAVWVFYLVPVVLCIRQDNPRLPYLIATVATVLIIAGYFVSPAGLSPIIGMVNRGLGTMILIVAAYLVNVVVEDRHRLAHTLWLEQGRSAVSRSMIGDRTINELARMMLHALATHINAQVGILYRLDGQMLVPAGTFATEAGVEKMDPIALGQGIAGEAALTGEAVVLHDVPPGYLRITSAMGEAEPRHVLVFPVFAENRVTGIVEFGFLREDGDLSKEKELAELVADKFGLALRSALYREHLQEVLEETRRQSEELQTQQEELRVTNEELHEQSRLLQESQATLETQQNELEEANVMLAERSQLLERQKADLQAATVELTRSNQYKSEFLANMSHELRTPLNSSLILSHMLAENKPGNLNQDQVRYARTIHSANQDLLTLINDILDLSKIEAGQVEVQNEQVTVDELAAGMRLMFEPVAMQRRLGFDVVVHDGAPASIVTDAQRLQQVLKNLLSNAFKFTHAGQVRLDIARASEQTVAFSVTDSGIGIAPDKQEIIFEAFRQADGSTDRTYGGTGLGLSISRELASLLGGRIRLQSEPGRGSVFTLELPAEPGQRRTQPRSSQPERAPAPPRAAGWPGVAQQPRQPMQAVPPPRESGASSAPAPDAETDAATDAASRFGRMILIVEDDEKFAQVLCELVRDMGFDCMHAATAGDAIHFTETRKPDAVLLDVGLPDQSGLSVLARLKRQPSTRHIPVHIISVGDYQQTALELGAIGYAIKPAAREEIANAIRKIEGRLARRVNRLLIVEDDATLADGMRDMLKGENTVITLARSATQALERLAEETFDCMVMDLGLPDHSGYELLDKMTRSGKYSFPPVIVYTGRVLTREEEDRLRQYAQSIIIKGAKSPERLLDEVSLFLHRMEENMPASQQGAAGQPRPRDAAFEGRDILIVEDDVRNIFALTSLLEPLGAKLHIARNGKEALRRLEGGERIDLVLMDLMMPEMDGLTAMREIRKQARFRNLPIIALTAKAMANDRKESLDAGASDYIAKPIDVDRLVALCKIWLPA</sequence>
<dbReference type="GO" id="GO:0000155">
    <property type="term" value="F:phosphorelay sensor kinase activity"/>
    <property type="evidence" value="ECO:0007669"/>
    <property type="project" value="InterPro"/>
</dbReference>
<evidence type="ECO:0000313" key="18">
    <source>
        <dbReference type="Proteomes" id="UP000482155"/>
    </source>
</evidence>
<dbReference type="CDD" id="cd16922">
    <property type="entry name" value="HATPase_EvgS-ArcB-TorS-like"/>
    <property type="match status" value="1"/>
</dbReference>
<reference evidence="17 18" key="1">
    <citation type="submission" date="2020-02" db="EMBL/GenBank/DDBJ databases">
        <authorList>
            <person name="Kim M.K."/>
        </authorList>
    </citation>
    <scope>NUCLEOTIDE SEQUENCE [LARGE SCALE GENOMIC DNA]</scope>
    <source>
        <strain evidence="17 18">17J57-3</strain>
    </source>
</reference>
<protein>
    <recommendedName>
        <fullName evidence="10">Virulence sensor protein BvgS</fullName>
        <ecNumber evidence="2">2.7.13.3</ecNumber>
    </recommendedName>
</protein>
<evidence type="ECO:0000256" key="8">
    <source>
        <dbReference type="ARBA" id="ARBA00023026"/>
    </source>
</evidence>
<dbReference type="SUPFAM" id="SSF52172">
    <property type="entry name" value="CheY-like"/>
    <property type="match status" value="3"/>
</dbReference>
<name>A0A6B3SP40_9BURK</name>
<feature type="domain" description="Response regulatory" evidence="16">
    <location>
        <begin position="775"/>
        <end position="891"/>
    </location>
</feature>
<feature type="transmembrane region" description="Helical" evidence="14">
    <location>
        <begin position="83"/>
        <end position="103"/>
    </location>
</feature>
<feature type="transmembrane region" description="Helical" evidence="14">
    <location>
        <begin position="52"/>
        <end position="71"/>
    </location>
</feature>
<dbReference type="SUPFAM" id="SSF55874">
    <property type="entry name" value="ATPase domain of HSP90 chaperone/DNA topoisomerase II/histidine kinase"/>
    <property type="match status" value="1"/>
</dbReference>
<feature type="modified residue" description="4-aspartylphosphate" evidence="11">
    <location>
        <position position="702"/>
    </location>
</feature>
<dbReference type="InterPro" id="IPR003661">
    <property type="entry name" value="HisK_dim/P_dom"/>
</dbReference>
<keyword evidence="6" id="KW-0418">Kinase</keyword>
<dbReference type="Pfam" id="PF02518">
    <property type="entry name" value="HATPase_c"/>
    <property type="match status" value="1"/>
</dbReference>
<dbReference type="InterPro" id="IPR036890">
    <property type="entry name" value="HATPase_C_sf"/>
</dbReference>
<evidence type="ECO:0000256" key="3">
    <source>
        <dbReference type="ARBA" id="ARBA00022553"/>
    </source>
</evidence>
<keyword evidence="14" id="KW-0812">Transmembrane</keyword>
<feature type="domain" description="Response regulatory" evidence="16">
    <location>
        <begin position="921"/>
        <end position="1038"/>
    </location>
</feature>
<evidence type="ECO:0000259" key="15">
    <source>
        <dbReference type="PROSITE" id="PS50109"/>
    </source>
</evidence>
<keyword evidence="7" id="KW-0902">Two-component regulatory system</keyword>
<dbReference type="AlphaFoldDB" id="A0A6B3SP40"/>
<feature type="modified residue" description="4-aspartylphosphate" evidence="11">
    <location>
        <position position="824"/>
    </location>
</feature>
<comment type="catalytic activity">
    <reaction evidence="1">
        <text>ATP + protein L-histidine = ADP + protein N-phospho-L-histidine.</text>
        <dbReference type="EC" id="2.7.13.3"/>
    </reaction>
</comment>
<dbReference type="SMART" id="SM00448">
    <property type="entry name" value="REC"/>
    <property type="match status" value="3"/>
</dbReference>
<dbReference type="PRINTS" id="PR00344">
    <property type="entry name" value="BCTRLSENSOR"/>
</dbReference>
<dbReference type="InterPro" id="IPR003018">
    <property type="entry name" value="GAF"/>
</dbReference>
<gene>
    <name evidence="17" type="ORF">G3574_16015</name>
</gene>
<dbReference type="Gene3D" id="1.10.287.130">
    <property type="match status" value="1"/>
</dbReference>
<dbReference type="Pfam" id="PF00512">
    <property type="entry name" value="HisKA"/>
    <property type="match status" value="1"/>
</dbReference>
<dbReference type="SMART" id="SM00388">
    <property type="entry name" value="HisKA"/>
    <property type="match status" value="1"/>
</dbReference>
<dbReference type="InterPro" id="IPR029016">
    <property type="entry name" value="GAF-like_dom_sf"/>
</dbReference>
<dbReference type="PANTHER" id="PTHR45339">
    <property type="entry name" value="HYBRID SIGNAL TRANSDUCTION HISTIDINE KINASE J"/>
    <property type="match status" value="1"/>
</dbReference>
<evidence type="ECO:0000256" key="11">
    <source>
        <dbReference type="PROSITE-ProRule" id="PRU00169"/>
    </source>
</evidence>
<feature type="transmembrane region" description="Helical" evidence="14">
    <location>
        <begin position="12"/>
        <end position="40"/>
    </location>
</feature>
<evidence type="ECO:0000256" key="2">
    <source>
        <dbReference type="ARBA" id="ARBA00012438"/>
    </source>
</evidence>
<keyword evidence="18" id="KW-1185">Reference proteome</keyword>
<evidence type="ECO:0000256" key="12">
    <source>
        <dbReference type="SAM" id="Coils"/>
    </source>
</evidence>
<evidence type="ECO:0000259" key="16">
    <source>
        <dbReference type="PROSITE" id="PS50110"/>
    </source>
</evidence>
<dbReference type="InterPro" id="IPR003594">
    <property type="entry name" value="HATPase_dom"/>
</dbReference>
<keyword evidence="14" id="KW-1133">Transmembrane helix</keyword>
<dbReference type="RefSeq" id="WP_163965115.1">
    <property type="nucleotide sequence ID" value="NZ_JAAIVB010000052.1"/>
</dbReference>
<dbReference type="InterPro" id="IPR036097">
    <property type="entry name" value="HisK_dim/P_sf"/>
</dbReference>
<dbReference type="Pfam" id="PF00072">
    <property type="entry name" value="Response_reg"/>
    <property type="match status" value="3"/>
</dbReference>
<evidence type="ECO:0000256" key="1">
    <source>
        <dbReference type="ARBA" id="ARBA00000085"/>
    </source>
</evidence>
<evidence type="ECO:0000256" key="6">
    <source>
        <dbReference type="ARBA" id="ARBA00022777"/>
    </source>
</evidence>
<evidence type="ECO:0000256" key="4">
    <source>
        <dbReference type="ARBA" id="ARBA00022679"/>
    </source>
</evidence>
<keyword evidence="12" id="KW-0175">Coiled coil</keyword>
<keyword evidence="3 11" id="KW-0597">Phosphoprotein</keyword>
<evidence type="ECO:0000256" key="13">
    <source>
        <dbReference type="SAM" id="MobiDB-lite"/>
    </source>
</evidence>
<keyword evidence="5" id="KW-0732">Signal</keyword>
<feature type="region of interest" description="Disordered" evidence="13">
    <location>
        <begin position="575"/>
        <end position="644"/>
    </location>
</feature>
<dbReference type="PROSITE" id="PS50110">
    <property type="entry name" value="RESPONSE_REGULATORY"/>
    <property type="match status" value="3"/>
</dbReference>
<evidence type="ECO:0000256" key="10">
    <source>
        <dbReference type="ARBA" id="ARBA00070152"/>
    </source>
</evidence>
<dbReference type="EC" id="2.7.13.3" evidence="2"/>
<evidence type="ECO:0000256" key="14">
    <source>
        <dbReference type="SAM" id="Phobius"/>
    </source>
</evidence>
<evidence type="ECO:0000256" key="9">
    <source>
        <dbReference type="ARBA" id="ARBA00058004"/>
    </source>
</evidence>
<evidence type="ECO:0000256" key="7">
    <source>
        <dbReference type="ARBA" id="ARBA00023012"/>
    </source>
</evidence>
<dbReference type="FunFam" id="3.30.565.10:FF:000010">
    <property type="entry name" value="Sensor histidine kinase RcsC"/>
    <property type="match status" value="1"/>
</dbReference>
<dbReference type="EMBL" id="JAAIVB010000052">
    <property type="protein sequence ID" value="NEX62594.1"/>
    <property type="molecule type" value="Genomic_DNA"/>
</dbReference>
<dbReference type="Gene3D" id="3.30.565.10">
    <property type="entry name" value="Histidine kinase-like ATPase, C-terminal domain"/>
    <property type="match status" value="1"/>
</dbReference>
<feature type="modified residue" description="4-aspartylphosphate" evidence="11">
    <location>
        <position position="971"/>
    </location>
</feature>
<dbReference type="InterPro" id="IPR004358">
    <property type="entry name" value="Sig_transdc_His_kin-like_C"/>
</dbReference>
<dbReference type="Proteomes" id="UP000482155">
    <property type="component" value="Unassembled WGS sequence"/>
</dbReference>
<dbReference type="Gene3D" id="3.30.450.40">
    <property type="match status" value="1"/>
</dbReference>
<dbReference type="SMART" id="SM00065">
    <property type="entry name" value="GAF"/>
    <property type="match status" value="1"/>
</dbReference>
<evidence type="ECO:0000313" key="17">
    <source>
        <dbReference type="EMBL" id="NEX62594.1"/>
    </source>
</evidence>
<dbReference type="PROSITE" id="PS50109">
    <property type="entry name" value="HIS_KIN"/>
    <property type="match status" value="1"/>
</dbReference>
<dbReference type="PANTHER" id="PTHR45339:SF1">
    <property type="entry name" value="HYBRID SIGNAL TRANSDUCTION HISTIDINE KINASE J"/>
    <property type="match status" value="1"/>
</dbReference>
<comment type="function">
    <text evidence="9">Member of the two-component regulatory system BvgS/BvgA. Phosphorylates BvgA via a four-step phosphorelay in response to environmental signals.</text>
</comment>
<dbReference type="Pfam" id="PF13185">
    <property type="entry name" value="GAF_2"/>
    <property type="match status" value="1"/>
</dbReference>
<feature type="domain" description="Response regulatory" evidence="16">
    <location>
        <begin position="653"/>
        <end position="766"/>
    </location>
</feature>
<dbReference type="SMART" id="SM00387">
    <property type="entry name" value="HATPase_c"/>
    <property type="match status" value="1"/>
</dbReference>
<accession>A0A6B3SP40</accession>
<dbReference type="InterPro" id="IPR011006">
    <property type="entry name" value="CheY-like_superfamily"/>
</dbReference>
<dbReference type="InterPro" id="IPR005467">
    <property type="entry name" value="His_kinase_dom"/>
</dbReference>
<keyword evidence="14" id="KW-0472">Membrane</keyword>
<dbReference type="Gene3D" id="3.40.50.2300">
    <property type="match status" value="3"/>
</dbReference>
<dbReference type="InterPro" id="IPR001789">
    <property type="entry name" value="Sig_transdc_resp-reg_receiver"/>
</dbReference>
<feature type="coiled-coil region" evidence="12">
    <location>
        <begin position="271"/>
        <end position="340"/>
    </location>
</feature>
<dbReference type="SUPFAM" id="SSF47384">
    <property type="entry name" value="Homodimeric domain of signal transducing histidine kinase"/>
    <property type="match status" value="1"/>
</dbReference>